<sequence>MSASVPASTRRLLTSLALLVLAFCVFAGWLYAVFWVTLPHAKHGELPPELRLPRTLDELKALGRFLDQYTSLHFVRVSFAFISLYVFLQTFAIPGSIMLSVLGGALFGVPLGLFYVCAATALGATNCYWLSKYLAGPLIERYLGARMASWQRQLASQRKHLFNYILFLRVTPFLPNWFINLAAPHLDVPASTFFFGTFFGVAPPSFVHVQAGRMLPKLQDINHLLTLGNFFTLVLIGIVALLPIFISRCVKQVEEEAGEPADDADASDAESDKADTPLLLSVNTDDSRLLSAVMSRNSSSSNSSLSDRNLRSRAHTPSHTV</sequence>
<feature type="region of interest" description="Disordered" evidence="6">
    <location>
        <begin position="293"/>
        <end position="321"/>
    </location>
</feature>
<feature type="compositionally biased region" description="Basic residues" evidence="6">
    <location>
        <begin position="311"/>
        <end position="321"/>
    </location>
</feature>
<gene>
    <name evidence="9" type="ORF">THASP1DRAFT_29813</name>
</gene>
<keyword evidence="2 7" id="KW-0812">Transmembrane</keyword>
<evidence type="ECO:0000256" key="4">
    <source>
        <dbReference type="ARBA" id="ARBA00023136"/>
    </source>
</evidence>
<proteinExistence type="inferred from homology"/>
<dbReference type="GO" id="GO:0005789">
    <property type="term" value="C:endoplasmic reticulum membrane"/>
    <property type="evidence" value="ECO:0007669"/>
    <property type="project" value="TreeGrafter"/>
</dbReference>
<comment type="subcellular location">
    <subcellularLocation>
        <location evidence="1">Membrane</location>
        <topology evidence="1">Multi-pass membrane protein</topology>
    </subcellularLocation>
</comment>
<dbReference type="InterPro" id="IPR045014">
    <property type="entry name" value="TM41A/B"/>
</dbReference>
<protein>
    <submittedName>
        <fullName evidence="9">Snare associated Golgi protein-domain-containing protein</fullName>
    </submittedName>
</protein>
<reference evidence="10" key="1">
    <citation type="journal article" date="2018" name="Nat. Microbiol.">
        <title>Leveraging single-cell genomics to expand the fungal tree of life.</title>
        <authorList>
            <person name="Ahrendt S.R."/>
            <person name="Quandt C.A."/>
            <person name="Ciobanu D."/>
            <person name="Clum A."/>
            <person name="Salamov A."/>
            <person name="Andreopoulos B."/>
            <person name="Cheng J.F."/>
            <person name="Woyke T."/>
            <person name="Pelin A."/>
            <person name="Henrissat B."/>
            <person name="Reynolds N.K."/>
            <person name="Benny G.L."/>
            <person name="Smith M.E."/>
            <person name="James T.Y."/>
            <person name="Grigoriev I.V."/>
        </authorList>
    </citation>
    <scope>NUCLEOTIDE SEQUENCE [LARGE SCALE GENOMIC DNA]</scope>
    <source>
        <strain evidence="10">RSA 1356</strain>
    </source>
</reference>
<dbReference type="Pfam" id="PF09335">
    <property type="entry name" value="VTT_dom"/>
    <property type="match status" value="1"/>
</dbReference>
<evidence type="ECO:0000256" key="7">
    <source>
        <dbReference type="SAM" id="Phobius"/>
    </source>
</evidence>
<feature type="transmembrane region" description="Helical" evidence="7">
    <location>
        <begin position="74"/>
        <end position="107"/>
    </location>
</feature>
<evidence type="ECO:0000256" key="3">
    <source>
        <dbReference type="ARBA" id="ARBA00022989"/>
    </source>
</evidence>
<feature type="compositionally biased region" description="Acidic residues" evidence="6">
    <location>
        <begin position="257"/>
        <end position="269"/>
    </location>
</feature>
<dbReference type="Proteomes" id="UP000271241">
    <property type="component" value="Unassembled WGS sequence"/>
</dbReference>
<feature type="region of interest" description="Disordered" evidence="6">
    <location>
        <begin position="257"/>
        <end position="280"/>
    </location>
</feature>
<feature type="transmembrane region" description="Helical" evidence="7">
    <location>
        <begin position="191"/>
        <end position="212"/>
    </location>
</feature>
<evidence type="ECO:0000256" key="2">
    <source>
        <dbReference type="ARBA" id="ARBA00022692"/>
    </source>
</evidence>
<dbReference type="PANTHER" id="PTHR43220">
    <property type="match status" value="1"/>
</dbReference>
<dbReference type="PANTHER" id="PTHR43220:SF18">
    <property type="entry name" value="TRANSMEMBRANE PROTEIN 41B"/>
    <property type="match status" value="1"/>
</dbReference>
<evidence type="ECO:0000313" key="9">
    <source>
        <dbReference type="EMBL" id="RKP08380.1"/>
    </source>
</evidence>
<organism evidence="9 10">
    <name type="scientific">Thamnocephalis sphaerospora</name>
    <dbReference type="NCBI Taxonomy" id="78915"/>
    <lineage>
        <taxon>Eukaryota</taxon>
        <taxon>Fungi</taxon>
        <taxon>Fungi incertae sedis</taxon>
        <taxon>Zoopagomycota</taxon>
        <taxon>Zoopagomycotina</taxon>
        <taxon>Zoopagomycetes</taxon>
        <taxon>Zoopagales</taxon>
        <taxon>Sigmoideomycetaceae</taxon>
        <taxon>Thamnocephalis</taxon>
    </lineage>
</organism>
<evidence type="ECO:0000256" key="6">
    <source>
        <dbReference type="SAM" id="MobiDB-lite"/>
    </source>
</evidence>
<dbReference type="EMBL" id="KZ992608">
    <property type="protein sequence ID" value="RKP08380.1"/>
    <property type="molecule type" value="Genomic_DNA"/>
</dbReference>
<keyword evidence="10" id="KW-1185">Reference proteome</keyword>
<keyword evidence="4 7" id="KW-0472">Membrane</keyword>
<dbReference type="AlphaFoldDB" id="A0A4P9XSM8"/>
<comment type="similarity">
    <text evidence="5">Belongs to the TMEM41 family.</text>
</comment>
<feature type="domain" description="VTT" evidence="8">
    <location>
        <begin position="93"/>
        <end position="213"/>
    </location>
</feature>
<dbReference type="STRING" id="78915.A0A4P9XSM8"/>
<feature type="transmembrane region" description="Helical" evidence="7">
    <location>
        <begin position="12"/>
        <end position="36"/>
    </location>
</feature>
<dbReference type="OrthoDB" id="3364966at2759"/>
<evidence type="ECO:0000256" key="5">
    <source>
        <dbReference type="ARBA" id="ARBA00025797"/>
    </source>
</evidence>
<feature type="compositionally biased region" description="Low complexity" evidence="6">
    <location>
        <begin position="293"/>
        <end position="307"/>
    </location>
</feature>
<evidence type="ECO:0000259" key="8">
    <source>
        <dbReference type="Pfam" id="PF09335"/>
    </source>
</evidence>
<keyword evidence="3 7" id="KW-1133">Transmembrane helix</keyword>
<accession>A0A4P9XSM8</accession>
<dbReference type="InterPro" id="IPR032816">
    <property type="entry name" value="VTT_dom"/>
</dbReference>
<evidence type="ECO:0000256" key="1">
    <source>
        <dbReference type="ARBA" id="ARBA00004141"/>
    </source>
</evidence>
<feature type="transmembrane region" description="Helical" evidence="7">
    <location>
        <begin position="224"/>
        <end position="246"/>
    </location>
</feature>
<feature type="transmembrane region" description="Helical" evidence="7">
    <location>
        <begin position="161"/>
        <end position="179"/>
    </location>
</feature>
<dbReference type="GO" id="GO:0000045">
    <property type="term" value="P:autophagosome assembly"/>
    <property type="evidence" value="ECO:0007669"/>
    <property type="project" value="TreeGrafter"/>
</dbReference>
<evidence type="ECO:0000313" key="10">
    <source>
        <dbReference type="Proteomes" id="UP000271241"/>
    </source>
</evidence>
<name>A0A4P9XSM8_9FUNG</name>